<name>A0A9P5YZK5_9AGAR</name>
<accession>A0A9P5YZK5</accession>
<keyword evidence="7" id="KW-0732">Signal</keyword>
<feature type="transmembrane region" description="Helical" evidence="6">
    <location>
        <begin position="253"/>
        <end position="275"/>
    </location>
</feature>
<dbReference type="InterPro" id="IPR051694">
    <property type="entry name" value="Immunoregulatory_rcpt-like"/>
</dbReference>
<dbReference type="OrthoDB" id="2758521at2759"/>
<feature type="chain" id="PRO_5040377897" evidence="7">
    <location>
        <begin position="27"/>
        <end position="548"/>
    </location>
</feature>
<evidence type="ECO:0000256" key="4">
    <source>
        <dbReference type="ARBA" id="ARBA00023136"/>
    </source>
</evidence>
<comment type="caution">
    <text evidence="8">The sequence shown here is derived from an EMBL/GenBank/DDBJ whole genome shotgun (WGS) entry which is preliminary data.</text>
</comment>
<protein>
    <submittedName>
        <fullName evidence="8">Uncharacterized protein</fullName>
    </submittedName>
</protein>
<dbReference type="GO" id="GO:0071944">
    <property type="term" value="C:cell periphery"/>
    <property type="evidence" value="ECO:0007669"/>
    <property type="project" value="UniProtKB-ARBA"/>
</dbReference>
<evidence type="ECO:0000313" key="9">
    <source>
        <dbReference type="Proteomes" id="UP000807469"/>
    </source>
</evidence>
<feature type="region of interest" description="Disordered" evidence="5">
    <location>
        <begin position="198"/>
        <end position="248"/>
    </location>
</feature>
<keyword evidence="4 6" id="KW-0472">Membrane</keyword>
<evidence type="ECO:0000313" key="8">
    <source>
        <dbReference type="EMBL" id="KAF9478487.1"/>
    </source>
</evidence>
<dbReference type="Gene3D" id="2.60.120.260">
    <property type="entry name" value="Galactose-binding domain-like"/>
    <property type="match status" value="1"/>
</dbReference>
<evidence type="ECO:0000256" key="3">
    <source>
        <dbReference type="ARBA" id="ARBA00022989"/>
    </source>
</evidence>
<gene>
    <name evidence="8" type="ORF">BDN70DRAFT_836028</name>
</gene>
<evidence type="ECO:0000256" key="1">
    <source>
        <dbReference type="ARBA" id="ARBA00004167"/>
    </source>
</evidence>
<feature type="compositionally biased region" description="Basic and acidic residues" evidence="5">
    <location>
        <begin position="491"/>
        <end position="500"/>
    </location>
</feature>
<dbReference type="PANTHER" id="PTHR15549:SF26">
    <property type="entry name" value="AXIAL BUDDING PATTERN PROTEIN 2-RELATED"/>
    <property type="match status" value="1"/>
</dbReference>
<sequence length="548" mass="58555">MVALRSGPGALSWLVFILTLPLFVAAGIVNRTIDDSFGDSQTGLLPIYLPGGGVWKDETCIGCSINPNVANTFKGTYTASTYNPGLGSTNITMQFNGTAIYVFFILANNAGDGITSLTEANFTVDGTAPVLFSHAPDLTTTAIQFNQLVFQQTNLINAQHTLVISTSGVNTNVYVNFDYAIYTHDDDAPLLPLSGTTTTTTSSITTPTTSQPNAVSSSKSTSKSNATKTPTTSPTGTAIENTSSSNSKTSTGAIVGGVIAAIVAIALILFLVWYFRRRRNKQANVKDGEGYAPPLMMEMDPERNQQAVRMPAGLQRSTFADPPISTTYTASSQGYGLGPPGSTSRFSVPLSTHATAQSPMSPTDLESAYGGYVDPSVSTQQASSGSTSTPSNSDVLSYYQGGPRRGPLMSVTSGDHLSTPNSVEAIRIARQNELDQRLRTVQEEMRYLTSDLSSGEKSGRRSIRRRTANRGQSEAGGDGTEVVEEEMSMSDMREQLRSMREQIAYLQDQQRSAWAQGLSDDPPPGYTPERTTSARYSGPPPTSHLPES</sequence>
<dbReference type="PANTHER" id="PTHR15549">
    <property type="entry name" value="PAIRED IMMUNOGLOBULIN-LIKE TYPE 2 RECEPTOR"/>
    <property type="match status" value="1"/>
</dbReference>
<keyword evidence="9" id="KW-1185">Reference proteome</keyword>
<keyword evidence="2 6" id="KW-0812">Transmembrane</keyword>
<evidence type="ECO:0000256" key="2">
    <source>
        <dbReference type="ARBA" id="ARBA00022692"/>
    </source>
</evidence>
<comment type="subcellular location">
    <subcellularLocation>
        <location evidence="1">Membrane</location>
        <topology evidence="1">Single-pass membrane protein</topology>
    </subcellularLocation>
</comment>
<feature type="signal peptide" evidence="7">
    <location>
        <begin position="1"/>
        <end position="26"/>
    </location>
</feature>
<feature type="region of interest" description="Disordered" evidence="5">
    <location>
        <begin position="330"/>
        <end position="418"/>
    </location>
</feature>
<organism evidence="8 9">
    <name type="scientific">Pholiota conissans</name>
    <dbReference type="NCBI Taxonomy" id="109636"/>
    <lineage>
        <taxon>Eukaryota</taxon>
        <taxon>Fungi</taxon>
        <taxon>Dikarya</taxon>
        <taxon>Basidiomycota</taxon>
        <taxon>Agaricomycotina</taxon>
        <taxon>Agaricomycetes</taxon>
        <taxon>Agaricomycetidae</taxon>
        <taxon>Agaricales</taxon>
        <taxon>Agaricineae</taxon>
        <taxon>Strophariaceae</taxon>
        <taxon>Pholiota</taxon>
    </lineage>
</organism>
<feature type="compositionally biased region" description="Polar residues" evidence="5">
    <location>
        <begin position="341"/>
        <end position="361"/>
    </location>
</feature>
<evidence type="ECO:0000256" key="5">
    <source>
        <dbReference type="SAM" id="MobiDB-lite"/>
    </source>
</evidence>
<feature type="compositionally biased region" description="Pro residues" evidence="5">
    <location>
        <begin position="538"/>
        <end position="548"/>
    </location>
</feature>
<dbReference type="GO" id="GO:0016020">
    <property type="term" value="C:membrane"/>
    <property type="evidence" value="ECO:0007669"/>
    <property type="project" value="UniProtKB-SubCell"/>
</dbReference>
<keyword evidence="3 6" id="KW-1133">Transmembrane helix</keyword>
<dbReference type="EMBL" id="MU155233">
    <property type="protein sequence ID" value="KAF9478487.1"/>
    <property type="molecule type" value="Genomic_DNA"/>
</dbReference>
<feature type="region of interest" description="Disordered" evidence="5">
    <location>
        <begin position="449"/>
        <end position="548"/>
    </location>
</feature>
<proteinExistence type="predicted"/>
<feature type="compositionally biased region" description="Low complexity" evidence="5">
    <location>
        <begin position="376"/>
        <end position="393"/>
    </location>
</feature>
<evidence type="ECO:0000256" key="6">
    <source>
        <dbReference type="SAM" id="Phobius"/>
    </source>
</evidence>
<evidence type="ECO:0000256" key="7">
    <source>
        <dbReference type="SAM" id="SignalP"/>
    </source>
</evidence>
<reference evidence="8" key="1">
    <citation type="submission" date="2020-11" db="EMBL/GenBank/DDBJ databases">
        <authorList>
            <consortium name="DOE Joint Genome Institute"/>
            <person name="Ahrendt S."/>
            <person name="Riley R."/>
            <person name="Andreopoulos W."/>
            <person name="Labutti K."/>
            <person name="Pangilinan J."/>
            <person name="Ruiz-Duenas F.J."/>
            <person name="Barrasa J.M."/>
            <person name="Sanchez-Garcia M."/>
            <person name="Camarero S."/>
            <person name="Miyauchi S."/>
            <person name="Serrano A."/>
            <person name="Linde D."/>
            <person name="Babiker R."/>
            <person name="Drula E."/>
            <person name="Ayuso-Fernandez I."/>
            <person name="Pacheco R."/>
            <person name="Padilla G."/>
            <person name="Ferreira P."/>
            <person name="Barriuso J."/>
            <person name="Kellner H."/>
            <person name="Castanera R."/>
            <person name="Alfaro M."/>
            <person name="Ramirez L."/>
            <person name="Pisabarro A.G."/>
            <person name="Kuo A."/>
            <person name="Tritt A."/>
            <person name="Lipzen A."/>
            <person name="He G."/>
            <person name="Yan M."/>
            <person name="Ng V."/>
            <person name="Cullen D."/>
            <person name="Martin F."/>
            <person name="Rosso M.-N."/>
            <person name="Henrissat B."/>
            <person name="Hibbett D."/>
            <person name="Martinez A.T."/>
            <person name="Grigoriev I.V."/>
        </authorList>
    </citation>
    <scope>NUCLEOTIDE SEQUENCE</scope>
    <source>
        <strain evidence="8">CIRM-BRFM 674</strain>
    </source>
</reference>
<dbReference type="AlphaFoldDB" id="A0A9P5YZK5"/>
<dbReference type="Proteomes" id="UP000807469">
    <property type="component" value="Unassembled WGS sequence"/>
</dbReference>